<dbReference type="Gene3D" id="3.40.50.720">
    <property type="entry name" value="NAD(P)-binding Rossmann-like Domain"/>
    <property type="match status" value="1"/>
</dbReference>
<dbReference type="Pfam" id="PF07885">
    <property type="entry name" value="Ion_trans_2"/>
    <property type="match status" value="1"/>
</dbReference>
<dbReference type="GO" id="GO:0006813">
    <property type="term" value="P:potassium ion transport"/>
    <property type="evidence" value="ECO:0007669"/>
    <property type="project" value="InterPro"/>
</dbReference>
<dbReference type="PANTHER" id="PTHR43833:SF9">
    <property type="entry name" value="POTASSIUM CHANNEL PROTEIN YUGO-RELATED"/>
    <property type="match status" value="1"/>
</dbReference>
<dbReference type="EMBL" id="JABGBP010000034">
    <property type="protein sequence ID" value="NOL59455.1"/>
    <property type="molecule type" value="Genomic_DNA"/>
</dbReference>
<gene>
    <name evidence="4" type="ORF">HLB00_01205</name>
</gene>
<dbReference type="RefSeq" id="WP_171481223.1">
    <property type="nucleotide sequence ID" value="NZ_DAIDCF010000095.1"/>
</dbReference>
<evidence type="ECO:0000256" key="1">
    <source>
        <dbReference type="ARBA" id="ARBA00004651"/>
    </source>
</evidence>
<feature type="domain" description="RCK N-terminal" evidence="3">
    <location>
        <begin position="119"/>
        <end position="246"/>
    </location>
</feature>
<feature type="transmembrane region" description="Helical" evidence="2">
    <location>
        <begin position="20"/>
        <end position="39"/>
    </location>
</feature>
<keyword evidence="2" id="KW-1133">Transmembrane helix</keyword>
<name>A0A7K4FKK4_9ARCH</name>
<organism evidence="4 5">
    <name type="scientific">Ferroplasma acidiphilum</name>
    <dbReference type="NCBI Taxonomy" id="74969"/>
    <lineage>
        <taxon>Archaea</taxon>
        <taxon>Methanobacteriati</taxon>
        <taxon>Thermoplasmatota</taxon>
        <taxon>Thermoplasmata</taxon>
        <taxon>Thermoplasmatales</taxon>
        <taxon>Ferroplasmaceae</taxon>
        <taxon>Ferroplasma</taxon>
    </lineage>
</organism>
<accession>A0A7K4FKK4</accession>
<dbReference type="GO" id="GO:0005886">
    <property type="term" value="C:plasma membrane"/>
    <property type="evidence" value="ECO:0007669"/>
    <property type="project" value="UniProtKB-SubCell"/>
</dbReference>
<evidence type="ECO:0000259" key="3">
    <source>
        <dbReference type="PROSITE" id="PS51201"/>
    </source>
</evidence>
<dbReference type="Gene3D" id="1.20.5.110">
    <property type="match status" value="1"/>
</dbReference>
<dbReference type="InterPro" id="IPR013099">
    <property type="entry name" value="K_chnl_dom"/>
</dbReference>
<dbReference type="PANTHER" id="PTHR43833">
    <property type="entry name" value="POTASSIUM CHANNEL PROTEIN 2-RELATED-RELATED"/>
    <property type="match status" value="1"/>
</dbReference>
<dbReference type="InterPro" id="IPR050721">
    <property type="entry name" value="Trk_Ktr_HKT_K-transport"/>
</dbReference>
<dbReference type="SUPFAM" id="SSF81324">
    <property type="entry name" value="Voltage-gated potassium channels"/>
    <property type="match status" value="1"/>
</dbReference>
<protein>
    <recommendedName>
        <fullName evidence="3">RCK N-terminal domain-containing protein</fullName>
    </recommendedName>
</protein>
<proteinExistence type="predicted"/>
<dbReference type="SUPFAM" id="SSF51735">
    <property type="entry name" value="NAD(P)-binding Rossmann-fold domains"/>
    <property type="match status" value="1"/>
</dbReference>
<dbReference type="InterPro" id="IPR036291">
    <property type="entry name" value="NAD(P)-bd_dom_sf"/>
</dbReference>
<feature type="transmembrane region" description="Helical" evidence="2">
    <location>
        <begin position="80"/>
        <end position="104"/>
    </location>
</feature>
<comment type="caution">
    <text evidence="4">The sequence shown here is derived from an EMBL/GenBank/DDBJ whole genome shotgun (WGS) entry which is preliminary data.</text>
</comment>
<reference evidence="4 5" key="1">
    <citation type="submission" date="2020-05" db="EMBL/GenBank/DDBJ databases">
        <authorList>
            <person name="Zhang R."/>
        </authorList>
    </citation>
    <scope>NUCLEOTIDE SEQUENCE [LARGE SCALE GENOMIC DNA]</scope>
    <source>
        <strain evidence="4 5">DSM 28986</strain>
    </source>
</reference>
<dbReference type="Pfam" id="PF02254">
    <property type="entry name" value="TrkA_N"/>
    <property type="match status" value="1"/>
</dbReference>
<sequence length="345" mass="38563">MNILKRILIKIERYTGSNVFKTVLILILIVLVGSYLEYVSQINTQGSQIKSPQLAIWFVFQTVTTVGYGDVVPVNLTGRIIAIIIMLAGIGTVTTLTASTAAYMTNVKLKHKIKSIRMKNHTIICNYNDYSKNIILNYLNRKLKIDSLVLIANLQENPVKSDYVFFTPGDPTDEKTLAEANASEAKRFIVTGDFSSNVPLNLIDAKTILNIFQIRKLNKSAEIIAQVASSDNVTNAKSAGADEVITLNELSALVISKSIMNPKLPDFVLRLLSSGDGPKIYSVKIPDKYIGYNLLDFKKIFKKIIVLSVFSENDYIFPVEDNYEFAENNVIYFISEENEIKGLIK</sequence>
<dbReference type="InterPro" id="IPR003148">
    <property type="entry name" value="RCK_N"/>
</dbReference>
<dbReference type="PROSITE" id="PS51201">
    <property type="entry name" value="RCK_N"/>
    <property type="match status" value="1"/>
</dbReference>
<evidence type="ECO:0000256" key="2">
    <source>
        <dbReference type="SAM" id="Phobius"/>
    </source>
</evidence>
<dbReference type="Proteomes" id="UP000546917">
    <property type="component" value="Unassembled WGS sequence"/>
</dbReference>
<feature type="transmembrane region" description="Helical" evidence="2">
    <location>
        <begin position="51"/>
        <end position="68"/>
    </location>
</feature>
<dbReference type="Gene3D" id="1.10.287.70">
    <property type="match status" value="1"/>
</dbReference>
<keyword evidence="2" id="KW-0472">Membrane</keyword>
<keyword evidence="2" id="KW-0812">Transmembrane</keyword>
<evidence type="ECO:0000313" key="5">
    <source>
        <dbReference type="Proteomes" id="UP000546917"/>
    </source>
</evidence>
<comment type="subcellular location">
    <subcellularLocation>
        <location evidence="1">Cell membrane</location>
        <topology evidence="1">Multi-pass membrane protein</topology>
    </subcellularLocation>
</comment>
<dbReference type="AlphaFoldDB" id="A0A7K4FKK4"/>
<evidence type="ECO:0000313" key="4">
    <source>
        <dbReference type="EMBL" id="NOL59455.1"/>
    </source>
</evidence>